<comment type="caution">
    <text evidence="3">The sequence shown here is derived from an EMBL/GenBank/DDBJ whole genome shotgun (WGS) entry which is preliminary data.</text>
</comment>
<dbReference type="Proteomes" id="UP000253303">
    <property type="component" value="Unassembled WGS sequence"/>
</dbReference>
<organism evidence="3 4">
    <name type="scientific">Spongiactinospora rosea</name>
    <dbReference type="NCBI Taxonomy" id="2248750"/>
    <lineage>
        <taxon>Bacteria</taxon>
        <taxon>Bacillati</taxon>
        <taxon>Actinomycetota</taxon>
        <taxon>Actinomycetes</taxon>
        <taxon>Streptosporangiales</taxon>
        <taxon>Streptosporangiaceae</taxon>
        <taxon>Spongiactinospora</taxon>
    </lineage>
</organism>
<feature type="domain" description="TadE-like" evidence="2">
    <location>
        <begin position="13"/>
        <end position="55"/>
    </location>
</feature>
<proteinExistence type="predicted"/>
<dbReference type="OrthoDB" id="4869119at2"/>
<keyword evidence="1" id="KW-0472">Membrane</keyword>
<feature type="transmembrane region" description="Helical" evidence="1">
    <location>
        <begin position="16"/>
        <end position="36"/>
    </location>
</feature>
<dbReference type="AlphaFoldDB" id="A0A366LTF8"/>
<dbReference type="Pfam" id="PF07811">
    <property type="entry name" value="TadE"/>
    <property type="match status" value="1"/>
</dbReference>
<keyword evidence="4" id="KW-1185">Reference proteome</keyword>
<evidence type="ECO:0000259" key="2">
    <source>
        <dbReference type="Pfam" id="PF07811"/>
    </source>
</evidence>
<evidence type="ECO:0000313" key="3">
    <source>
        <dbReference type="EMBL" id="RBQ17235.1"/>
    </source>
</evidence>
<protein>
    <submittedName>
        <fullName evidence="3">Pilus assembly protein TadE</fullName>
    </submittedName>
</protein>
<evidence type="ECO:0000256" key="1">
    <source>
        <dbReference type="SAM" id="Phobius"/>
    </source>
</evidence>
<name>A0A366LTF8_9ACTN</name>
<keyword evidence="1" id="KW-0812">Transmembrane</keyword>
<sequence length="164" mass="17118">MTMTVQGRRGERGSAVVEFVVLVPVLLALIALAIAFGSVRLSYGAVEAAARDAARQASLARSPAHARAVAISSVTATLTQEGLTCHNVNVTVEVGGFHRPLGQPAQVSARVQCTVSPAVLSIIVLPGSITLDARFDSPLDPYRSRALGLVTRIPEVPALDRGGR</sequence>
<evidence type="ECO:0000313" key="4">
    <source>
        <dbReference type="Proteomes" id="UP000253303"/>
    </source>
</evidence>
<gene>
    <name evidence="3" type="ORF">DP939_25140</name>
</gene>
<reference evidence="3 4" key="1">
    <citation type="submission" date="2018-06" db="EMBL/GenBank/DDBJ databases">
        <title>Sphaerisporangium craniellae sp. nov., isolated from a marine sponge in the South China Sea.</title>
        <authorList>
            <person name="Li L."/>
        </authorList>
    </citation>
    <scope>NUCLEOTIDE SEQUENCE [LARGE SCALE GENOMIC DNA]</scope>
    <source>
        <strain evidence="3 4">LHW63015</strain>
    </source>
</reference>
<keyword evidence="1" id="KW-1133">Transmembrane helix</keyword>
<dbReference type="EMBL" id="QMEY01000012">
    <property type="protein sequence ID" value="RBQ17235.1"/>
    <property type="molecule type" value="Genomic_DNA"/>
</dbReference>
<dbReference type="RefSeq" id="WP_113983243.1">
    <property type="nucleotide sequence ID" value="NZ_QMEY01000012.1"/>
</dbReference>
<accession>A0A366LTF8</accession>
<dbReference type="InterPro" id="IPR012495">
    <property type="entry name" value="TadE-like_dom"/>
</dbReference>